<dbReference type="PANTHER" id="PTHR43585:SF2">
    <property type="entry name" value="ATP-GRASP ENZYME FSQD"/>
    <property type="match status" value="1"/>
</dbReference>
<dbReference type="Gene3D" id="3.40.50.20">
    <property type="match status" value="1"/>
</dbReference>
<name>A0ABT2RVY7_9FIRM</name>
<evidence type="ECO:0000313" key="6">
    <source>
        <dbReference type="EMBL" id="MCU6696473.1"/>
    </source>
</evidence>
<gene>
    <name evidence="6" type="ORF">OCV63_06115</name>
</gene>
<evidence type="ECO:0000256" key="3">
    <source>
        <dbReference type="ARBA" id="ARBA00022840"/>
    </source>
</evidence>
<keyword evidence="7" id="KW-1185">Reference proteome</keyword>
<dbReference type="Pfam" id="PF13535">
    <property type="entry name" value="ATP-grasp_4"/>
    <property type="match status" value="1"/>
</dbReference>
<dbReference type="PROSITE" id="PS50975">
    <property type="entry name" value="ATP_GRASP"/>
    <property type="match status" value="1"/>
</dbReference>
<evidence type="ECO:0000313" key="7">
    <source>
        <dbReference type="Proteomes" id="UP001652461"/>
    </source>
</evidence>
<evidence type="ECO:0000256" key="2">
    <source>
        <dbReference type="ARBA" id="ARBA00022741"/>
    </source>
</evidence>
<dbReference type="InterPro" id="IPR013815">
    <property type="entry name" value="ATP_grasp_subdomain_1"/>
</dbReference>
<dbReference type="Proteomes" id="UP001652461">
    <property type="component" value="Unassembled WGS sequence"/>
</dbReference>
<feature type="domain" description="ATP-grasp" evidence="5">
    <location>
        <begin position="110"/>
        <end position="302"/>
    </location>
</feature>
<protein>
    <submittedName>
        <fullName evidence="6">ATP-grasp domain-containing protein</fullName>
    </submittedName>
</protein>
<reference evidence="6 7" key="1">
    <citation type="journal article" date="2021" name="ISME Commun">
        <title>Automated analysis of genomic sequences facilitates high-throughput and comprehensive description of bacteria.</title>
        <authorList>
            <person name="Hitch T.C.A."/>
        </authorList>
    </citation>
    <scope>NUCLEOTIDE SEQUENCE [LARGE SCALE GENOMIC DNA]</scope>
    <source>
        <strain evidence="6 7">Sanger_04</strain>
    </source>
</reference>
<evidence type="ECO:0000259" key="5">
    <source>
        <dbReference type="PROSITE" id="PS50975"/>
    </source>
</evidence>
<dbReference type="InterPro" id="IPR052032">
    <property type="entry name" value="ATP-dep_AA_Ligase"/>
</dbReference>
<dbReference type="Gene3D" id="3.30.1490.20">
    <property type="entry name" value="ATP-grasp fold, A domain"/>
    <property type="match status" value="1"/>
</dbReference>
<dbReference type="PANTHER" id="PTHR43585">
    <property type="entry name" value="FUMIPYRROLE BIOSYNTHESIS PROTEIN C"/>
    <property type="match status" value="1"/>
</dbReference>
<comment type="caution">
    <text evidence="6">The sequence shown here is derived from an EMBL/GenBank/DDBJ whole genome shotgun (WGS) entry which is preliminary data.</text>
</comment>
<accession>A0ABT2RVY7</accession>
<proteinExistence type="predicted"/>
<dbReference type="RefSeq" id="WP_158362792.1">
    <property type="nucleotide sequence ID" value="NZ_JAOQKC010000006.1"/>
</dbReference>
<sequence length="382" mass="42741">MENKKKIVIIGANSFQNPLILKARALGYETHVFAWQDGAIGERTADYFYPISIVERDAILEKCKELRPDAVISIGSDLAMLTVNYVAGKLGLPCNSMECTEISTNKYAMRKAFRAAGVPVPGFFEADADTTAEDLKELKLPVIVKPTDRSGSRGITKVEEWGQLKLALKDSVDNSFEKKAIVEEYLTGPEYSCECISYRGEHHFLAVTKKYTTGEPHFIETGHLEPAPLTEGQREAIQRAVFAGLDALKVENGASHTEFKLEGEQVRIIEIGARMGGDCIGSDLVELSTGYDFVRMVIDVATGHEPSFEKLREPKTAYIHFIFTKKDLELLEQFQREIPQKIHFISELEEVREGAVTDSSTRFGYFIMAFESLTEAKEYVTI</sequence>
<evidence type="ECO:0000256" key="4">
    <source>
        <dbReference type="PROSITE-ProRule" id="PRU00409"/>
    </source>
</evidence>
<dbReference type="InterPro" id="IPR011761">
    <property type="entry name" value="ATP-grasp"/>
</dbReference>
<organism evidence="6 7">
    <name type="scientific">Laedolimicola ammoniilytica</name>
    <dbReference type="NCBI Taxonomy" id="2981771"/>
    <lineage>
        <taxon>Bacteria</taxon>
        <taxon>Bacillati</taxon>
        <taxon>Bacillota</taxon>
        <taxon>Clostridia</taxon>
        <taxon>Lachnospirales</taxon>
        <taxon>Lachnospiraceae</taxon>
        <taxon>Laedolimicola</taxon>
    </lineage>
</organism>
<keyword evidence="3 4" id="KW-0067">ATP-binding</keyword>
<keyword evidence="1" id="KW-0436">Ligase</keyword>
<dbReference type="SUPFAM" id="SSF56059">
    <property type="entry name" value="Glutathione synthetase ATP-binding domain-like"/>
    <property type="match status" value="1"/>
</dbReference>
<keyword evidence="2 4" id="KW-0547">Nucleotide-binding</keyword>
<evidence type="ECO:0000256" key="1">
    <source>
        <dbReference type="ARBA" id="ARBA00022598"/>
    </source>
</evidence>
<dbReference type="Gene3D" id="3.30.470.20">
    <property type="entry name" value="ATP-grasp fold, B domain"/>
    <property type="match status" value="1"/>
</dbReference>
<dbReference type="EMBL" id="JAOQKC010000006">
    <property type="protein sequence ID" value="MCU6696473.1"/>
    <property type="molecule type" value="Genomic_DNA"/>
</dbReference>